<evidence type="ECO:0000256" key="8">
    <source>
        <dbReference type="ARBA" id="ARBA00023211"/>
    </source>
</evidence>
<gene>
    <name evidence="13" type="primary">purD_30</name>
    <name evidence="13" type="ORF">SDC9_101791</name>
</gene>
<dbReference type="PANTHER" id="PTHR43472:SF1">
    <property type="entry name" value="PHOSPHORIBOSYLAMINE--GLYCINE LIGASE, CHLOROPLASTIC"/>
    <property type="match status" value="1"/>
</dbReference>
<organism evidence="13">
    <name type="scientific">bioreactor metagenome</name>
    <dbReference type="NCBI Taxonomy" id="1076179"/>
    <lineage>
        <taxon>unclassified sequences</taxon>
        <taxon>metagenomes</taxon>
        <taxon>ecological metagenomes</taxon>
    </lineage>
</organism>
<evidence type="ECO:0000256" key="4">
    <source>
        <dbReference type="ARBA" id="ARBA00022723"/>
    </source>
</evidence>
<name>A0A645AQ26_9ZZZZ</name>
<dbReference type="SUPFAM" id="SSF56059">
    <property type="entry name" value="Glutathione synthetase ATP-binding domain-like"/>
    <property type="match status" value="1"/>
</dbReference>
<evidence type="ECO:0000256" key="2">
    <source>
        <dbReference type="ARBA" id="ARBA00013255"/>
    </source>
</evidence>
<dbReference type="SMART" id="SM01210">
    <property type="entry name" value="GARS_C"/>
    <property type="match status" value="1"/>
</dbReference>
<evidence type="ECO:0000256" key="6">
    <source>
        <dbReference type="ARBA" id="ARBA00022755"/>
    </source>
</evidence>
<dbReference type="GO" id="GO:0046872">
    <property type="term" value="F:metal ion binding"/>
    <property type="evidence" value="ECO:0007669"/>
    <property type="project" value="UniProtKB-KW"/>
</dbReference>
<comment type="pathway">
    <text evidence="1">Purine metabolism; IMP biosynthesis via de novo pathway; N(1)-(5-phospho-D-ribosyl)glycinamide from 5-phospho-alpha-D-ribose 1-diphosphate: step 2/2.</text>
</comment>
<keyword evidence="7" id="KW-0067">ATP-binding</keyword>
<dbReference type="AlphaFoldDB" id="A0A645AQ26"/>
<dbReference type="EC" id="6.3.4.13" evidence="2"/>
<feature type="domain" description="ATP-grasp" evidence="12">
    <location>
        <begin position="92"/>
        <end position="144"/>
    </location>
</feature>
<dbReference type="PANTHER" id="PTHR43472">
    <property type="entry name" value="PHOSPHORIBOSYLAMINE--GLYCINE LIGASE"/>
    <property type="match status" value="1"/>
</dbReference>
<keyword evidence="6" id="KW-0658">Purine biosynthesis</keyword>
<evidence type="ECO:0000256" key="9">
    <source>
        <dbReference type="ARBA" id="ARBA00038345"/>
    </source>
</evidence>
<keyword evidence="5" id="KW-0547">Nucleotide-binding</keyword>
<dbReference type="EMBL" id="VSSQ01015067">
    <property type="protein sequence ID" value="MPM55006.1"/>
    <property type="molecule type" value="Genomic_DNA"/>
</dbReference>
<comment type="caution">
    <text evidence="13">The sequence shown here is derived from an EMBL/GenBank/DDBJ whole genome shotgun (WGS) entry which is preliminary data.</text>
</comment>
<dbReference type="InterPro" id="IPR037123">
    <property type="entry name" value="PRibGlycinamide_synth_C_sf"/>
</dbReference>
<dbReference type="InterPro" id="IPR020560">
    <property type="entry name" value="PRibGlycinamide_synth_C-dom"/>
</dbReference>
<dbReference type="PROSITE" id="PS50975">
    <property type="entry name" value="ATP_GRASP"/>
    <property type="match status" value="1"/>
</dbReference>
<dbReference type="InterPro" id="IPR000115">
    <property type="entry name" value="PRibGlycinamide_synth"/>
</dbReference>
<sequence length="247" mass="26832">MTDKIFGASGDRVVIEEFLTGPEVSVLAFCDGRTIKPMASAQDHKRAYDYDKGPNTGGMGAFSPSNKYTDEIADICMNTIFIPTVNAMIAEGCPFRGVIYFGLMLTPKGPRVIEYNARFGDPETQVVLPRMKTDLIDIVLAVNSGTLDKLEIEFSADACACVVAASGGYPVKYEKGFEISGIDKVNGAVVYHAGTTKTGDKYYTSGGRVLCVSALAPTLDEAVKKAYEELKKISFEKMHYRTDIGKK</sequence>
<dbReference type="Gene3D" id="3.30.470.20">
    <property type="entry name" value="ATP-grasp fold, B domain"/>
    <property type="match status" value="1"/>
</dbReference>
<dbReference type="InterPro" id="IPR020559">
    <property type="entry name" value="PRibGlycinamide_synth_CS"/>
</dbReference>
<reference evidence="13" key="1">
    <citation type="submission" date="2019-08" db="EMBL/GenBank/DDBJ databases">
        <authorList>
            <person name="Kucharzyk K."/>
            <person name="Murdoch R.W."/>
            <person name="Higgins S."/>
            <person name="Loffler F."/>
        </authorList>
    </citation>
    <scope>NUCLEOTIDE SEQUENCE</scope>
</reference>
<evidence type="ECO:0000256" key="7">
    <source>
        <dbReference type="ARBA" id="ARBA00022840"/>
    </source>
</evidence>
<dbReference type="GO" id="GO:0004637">
    <property type="term" value="F:phosphoribosylamine-glycine ligase activity"/>
    <property type="evidence" value="ECO:0007669"/>
    <property type="project" value="UniProtKB-EC"/>
</dbReference>
<evidence type="ECO:0000256" key="3">
    <source>
        <dbReference type="ARBA" id="ARBA00022598"/>
    </source>
</evidence>
<keyword evidence="8" id="KW-0464">Manganese</keyword>
<evidence type="ECO:0000313" key="13">
    <source>
        <dbReference type="EMBL" id="MPM55006.1"/>
    </source>
</evidence>
<protein>
    <recommendedName>
        <fullName evidence="2">phosphoribosylamine--glycine ligase</fullName>
        <ecNumber evidence="2">6.3.4.13</ecNumber>
    </recommendedName>
    <alternativeName>
        <fullName evidence="10">Glycinamide ribonucleotide synthetase</fullName>
    </alternativeName>
    <alternativeName>
        <fullName evidence="11">Phosphoribosylglycinamide synthetase</fullName>
    </alternativeName>
</protein>
<dbReference type="Pfam" id="PF02843">
    <property type="entry name" value="GARS_C"/>
    <property type="match status" value="1"/>
</dbReference>
<dbReference type="InterPro" id="IPR011054">
    <property type="entry name" value="Rudment_hybrid_motif"/>
</dbReference>
<evidence type="ECO:0000256" key="11">
    <source>
        <dbReference type="ARBA" id="ARBA00042864"/>
    </source>
</evidence>
<dbReference type="Gene3D" id="3.90.600.10">
    <property type="entry name" value="Phosphoribosylglycinamide synthetase, C-terminal domain"/>
    <property type="match status" value="1"/>
</dbReference>
<evidence type="ECO:0000256" key="1">
    <source>
        <dbReference type="ARBA" id="ARBA00005174"/>
    </source>
</evidence>
<dbReference type="GO" id="GO:0005524">
    <property type="term" value="F:ATP binding"/>
    <property type="evidence" value="ECO:0007669"/>
    <property type="project" value="UniProtKB-KW"/>
</dbReference>
<dbReference type="InterPro" id="IPR020561">
    <property type="entry name" value="PRibGlycinamid_synth_ATP-grasp"/>
</dbReference>
<keyword evidence="3 13" id="KW-0436">Ligase</keyword>
<comment type="similarity">
    <text evidence="9">Belongs to the GARS family.</text>
</comment>
<dbReference type="PROSITE" id="PS00184">
    <property type="entry name" value="GARS"/>
    <property type="match status" value="1"/>
</dbReference>
<dbReference type="InterPro" id="IPR011761">
    <property type="entry name" value="ATP-grasp"/>
</dbReference>
<dbReference type="Pfam" id="PF01071">
    <property type="entry name" value="GARS_A"/>
    <property type="match status" value="1"/>
</dbReference>
<dbReference type="GO" id="GO:0009113">
    <property type="term" value="P:purine nucleobase biosynthetic process"/>
    <property type="evidence" value="ECO:0007669"/>
    <property type="project" value="InterPro"/>
</dbReference>
<dbReference type="SUPFAM" id="SSF51246">
    <property type="entry name" value="Rudiment single hybrid motif"/>
    <property type="match status" value="1"/>
</dbReference>
<evidence type="ECO:0000256" key="10">
    <source>
        <dbReference type="ARBA" id="ARBA00042242"/>
    </source>
</evidence>
<evidence type="ECO:0000256" key="5">
    <source>
        <dbReference type="ARBA" id="ARBA00022741"/>
    </source>
</evidence>
<dbReference type="SMART" id="SM01209">
    <property type="entry name" value="GARS_A"/>
    <property type="match status" value="1"/>
</dbReference>
<evidence type="ECO:0000259" key="12">
    <source>
        <dbReference type="PROSITE" id="PS50975"/>
    </source>
</evidence>
<dbReference type="FunFam" id="3.90.600.10:FF:000001">
    <property type="entry name" value="Trifunctional purine biosynthetic protein adenosine-3"/>
    <property type="match status" value="1"/>
</dbReference>
<proteinExistence type="inferred from homology"/>
<dbReference type="NCBIfam" id="TIGR00877">
    <property type="entry name" value="purD"/>
    <property type="match status" value="1"/>
</dbReference>
<accession>A0A645AQ26</accession>
<dbReference type="UniPathway" id="UPA00074">
    <property type="reaction ID" value="UER00125"/>
</dbReference>
<dbReference type="FunFam" id="3.30.470.20:FF:000018">
    <property type="entry name" value="Trifunctional purine biosynthetic protein adenosine-3"/>
    <property type="match status" value="1"/>
</dbReference>
<keyword evidence="4" id="KW-0479">Metal-binding</keyword>
<dbReference type="GO" id="GO:0006189">
    <property type="term" value="P:'de novo' IMP biosynthetic process"/>
    <property type="evidence" value="ECO:0007669"/>
    <property type="project" value="UniProtKB-UniPathway"/>
</dbReference>